<dbReference type="Proteomes" id="UP000001937">
    <property type="component" value="Chromosome"/>
</dbReference>
<feature type="transmembrane region" description="Helical" evidence="5">
    <location>
        <begin position="268"/>
        <end position="286"/>
    </location>
</feature>
<dbReference type="PANTHER" id="PTHR42718">
    <property type="entry name" value="MAJOR FACILITATOR SUPERFAMILY MULTIDRUG TRANSPORTER MFSC"/>
    <property type="match status" value="1"/>
</dbReference>
<name>Q2JB60_FRACC</name>
<keyword evidence="3 5" id="KW-1133">Transmembrane helix</keyword>
<dbReference type="InterPro" id="IPR036259">
    <property type="entry name" value="MFS_trans_sf"/>
</dbReference>
<feature type="transmembrane region" description="Helical" evidence="5">
    <location>
        <begin position="134"/>
        <end position="153"/>
    </location>
</feature>
<evidence type="ECO:0000256" key="5">
    <source>
        <dbReference type="SAM" id="Phobius"/>
    </source>
</evidence>
<feature type="transmembrane region" description="Helical" evidence="5">
    <location>
        <begin position="75"/>
        <end position="96"/>
    </location>
</feature>
<dbReference type="PRINTS" id="PR01036">
    <property type="entry name" value="TCRTETB"/>
</dbReference>
<dbReference type="InterPro" id="IPR020846">
    <property type="entry name" value="MFS_dom"/>
</dbReference>
<evidence type="ECO:0000259" key="6">
    <source>
        <dbReference type="PROSITE" id="PS50850"/>
    </source>
</evidence>
<evidence type="ECO:0000256" key="1">
    <source>
        <dbReference type="ARBA" id="ARBA00004651"/>
    </source>
</evidence>
<keyword evidence="8" id="KW-1185">Reference proteome</keyword>
<dbReference type="Gene3D" id="1.20.1720.10">
    <property type="entry name" value="Multidrug resistance protein D"/>
    <property type="match status" value="1"/>
</dbReference>
<dbReference type="KEGG" id="fra:Francci3_2110"/>
<feature type="transmembrane region" description="Helical" evidence="5">
    <location>
        <begin position="238"/>
        <end position="256"/>
    </location>
</feature>
<feature type="transmembrane region" description="Helical" evidence="5">
    <location>
        <begin position="102"/>
        <end position="122"/>
    </location>
</feature>
<dbReference type="AlphaFoldDB" id="Q2JB60"/>
<feature type="transmembrane region" description="Helical" evidence="5">
    <location>
        <begin position="44"/>
        <end position="63"/>
    </location>
</feature>
<dbReference type="HOGENOM" id="CLU_000960_28_2_11"/>
<dbReference type="SUPFAM" id="SSF103473">
    <property type="entry name" value="MFS general substrate transporter"/>
    <property type="match status" value="1"/>
</dbReference>
<dbReference type="PROSITE" id="PS50850">
    <property type="entry name" value="MFS"/>
    <property type="match status" value="1"/>
</dbReference>
<feature type="transmembrane region" description="Helical" evidence="5">
    <location>
        <begin position="418"/>
        <end position="438"/>
    </location>
</feature>
<dbReference type="PhylomeDB" id="Q2JB60"/>
<gene>
    <name evidence="7" type="ordered locus">Francci3_2110</name>
</gene>
<organism evidence="7 8">
    <name type="scientific">Frankia casuarinae (strain DSM 45818 / CECT 9043 / HFP020203 / CcI3)</name>
    <dbReference type="NCBI Taxonomy" id="106370"/>
    <lineage>
        <taxon>Bacteria</taxon>
        <taxon>Bacillati</taxon>
        <taxon>Actinomycetota</taxon>
        <taxon>Actinomycetes</taxon>
        <taxon>Frankiales</taxon>
        <taxon>Frankiaceae</taxon>
        <taxon>Frankia</taxon>
    </lineage>
</organism>
<dbReference type="eggNOG" id="COG0477">
    <property type="taxonomic scope" value="Bacteria"/>
</dbReference>
<sequence length="460" mass="46574">MLACGSAADILGRKRLFVAGLTLFSLSSAVSVLTSDIIVLDAARALAGVGAAAVMTAGSAILATTFEGAAQARAFAILGSAAGAGLALGPSTAGLLVDAFGWRGVFASHLVVMVLVAVAVPMVRESRNPAAIRFDWPGIASFTLSLLLLMLGVVQGPQWGWSSAGTVLLLVAAAVLMALFVVAELRQARPMFDLGLFGQPRFLAASLVPLSLSFGFVCLVVLLPAYLTGARGMSVGRAGDTMMLLTLPVLVVPLVVSNLVRRGLSTRLVLSLSMLVAAGGAAWLTVIDQDIAVVSLIGPLFLIGTGMGMTAGLVDGVAITSVRPEQAGTAAGMFNTVRLASEAVAIAAMGALVLDVTRGRISAGLPATAVPPGGADAATIANKAVSGNLTGAADGLTGTARADFLDLLTRSYTHGIHVLLWLLVGIGAATGVVLHLLLRPREVGVTTTEQAEPVTVAVDA</sequence>
<feature type="transmembrane region" description="Helical" evidence="5">
    <location>
        <begin position="202"/>
        <end position="226"/>
    </location>
</feature>
<dbReference type="Pfam" id="PF07690">
    <property type="entry name" value="MFS_1"/>
    <property type="match status" value="1"/>
</dbReference>
<proteinExistence type="predicted"/>
<feature type="domain" description="Major facilitator superfamily (MFS) profile" evidence="6">
    <location>
        <begin position="1"/>
        <end position="443"/>
    </location>
</feature>
<keyword evidence="4 5" id="KW-0472">Membrane</keyword>
<dbReference type="GO" id="GO:0005886">
    <property type="term" value="C:plasma membrane"/>
    <property type="evidence" value="ECO:0007669"/>
    <property type="project" value="UniProtKB-SubCell"/>
</dbReference>
<evidence type="ECO:0000256" key="2">
    <source>
        <dbReference type="ARBA" id="ARBA00022692"/>
    </source>
</evidence>
<dbReference type="Gene3D" id="1.20.1250.20">
    <property type="entry name" value="MFS general substrate transporter like domains"/>
    <property type="match status" value="1"/>
</dbReference>
<dbReference type="EMBL" id="CP000249">
    <property type="protein sequence ID" value="ABD11482.1"/>
    <property type="molecule type" value="Genomic_DNA"/>
</dbReference>
<keyword evidence="2 5" id="KW-0812">Transmembrane</keyword>
<dbReference type="OrthoDB" id="7375466at2"/>
<dbReference type="InterPro" id="IPR011701">
    <property type="entry name" value="MFS"/>
</dbReference>
<evidence type="ECO:0000313" key="7">
    <source>
        <dbReference type="EMBL" id="ABD11482.1"/>
    </source>
</evidence>
<accession>Q2JB60</accession>
<protein>
    <submittedName>
        <fullName evidence="7">Major facilitator superfamily MFS_1</fullName>
    </submittedName>
</protein>
<dbReference type="GO" id="GO:0022857">
    <property type="term" value="F:transmembrane transporter activity"/>
    <property type="evidence" value="ECO:0007669"/>
    <property type="project" value="InterPro"/>
</dbReference>
<evidence type="ECO:0000256" key="4">
    <source>
        <dbReference type="ARBA" id="ARBA00023136"/>
    </source>
</evidence>
<feature type="transmembrane region" description="Helical" evidence="5">
    <location>
        <begin position="292"/>
        <end position="314"/>
    </location>
</feature>
<comment type="subcellular location">
    <subcellularLocation>
        <location evidence="1">Cell membrane</location>
        <topology evidence="1">Multi-pass membrane protein</topology>
    </subcellularLocation>
</comment>
<dbReference type="STRING" id="106370.Francci3_2110"/>
<evidence type="ECO:0000313" key="8">
    <source>
        <dbReference type="Proteomes" id="UP000001937"/>
    </source>
</evidence>
<reference evidence="7 8" key="1">
    <citation type="journal article" date="2007" name="Genome Res.">
        <title>Genome characteristics of facultatively symbiotic Frankia sp. strains reflect host range and host plant biogeography.</title>
        <authorList>
            <person name="Normand P."/>
            <person name="Lapierre P."/>
            <person name="Tisa L.S."/>
            <person name="Gogarten J.P."/>
            <person name="Alloisio N."/>
            <person name="Bagnarol E."/>
            <person name="Bassi C.A."/>
            <person name="Berry A.M."/>
            <person name="Bickhart D.M."/>
            <person name="Choisne N."/>
            <person name="Couloux A."/>
            <person name="Cournoyer B."/>
            <person name="Cruveiller S."/>
            <person name="Daubin V."/>
            <person name="Demange N."/>
            <person name="Francino M.P."/>
            <person name="Goltsman E."/>
            <person name="Huang Y."/>
            <person name="Kopp O.R."/>
            <person name="Labarre L."/>
            <person name="Lapidus A."/>
            <person name="Lavire C."/>
            <person name="Marechal J."/>
            <person name="Martinez M."/>
            <person name="Mastronunzio J.E."/>
            <person name="Mullin B.C."/>
            <person name="Niemann J."/>
            <person name="Pujic P."/>
            <person name="Rawnsley T."/>
            <person name="Rouy Z."/>
            <person name="Schenowitz C."/>
            <person name="Sellstedt A."/>
            <person name="Tavares F."/>
            <person name="Tomkins J.P."/>
            <person name="Vallenet D."/>
            <person name="Valverde C."/>
            <person name="Wall L.G."/>
            <person name="Wang Y."/>
            <person name="Medigue C."/>
            <person name="Benson D.R."/>
        </authorList>
    </citation>
    <scope>NUCLEOTIDE SEQUENCE [LARGE SCALE GENOMIC DNA]</scope>
    <source>
        <strain evidence="8">DSM 45818 / CECT 9043 / CcI3</strain>
    </source>
</reference>
<evidence type="ECO:0000256" key="3">
    <source>
        <dbReference type="ARBA" id="ARBA00022989"/>
    </source>
</evidence>
<feature type="transmembrane region" description="Helical" evidence="5">
    <location>
        <begin position="159"/>
        <end position="182"/>
    </location>
</feature>
<dbReference type="PANTHER" id="PTHR42718:SF49">
    <property type="entry name" value="EXPORT PROTEIN"/>
    <property type="match status" value="1"/>
</dbReference>